<protein>
    <submittedName>
        <fullName evidence="2">Uncharacterized protein</fullName>
    </submittedName>
</protein>
<gene>
    <name evidence="2" type="ORF">NQ317_004048</name>
</gene>
<reference evidence="2" key="1">
    <citation type="journal article" date="2023" name="Insect Mol. Biol.">
        <title>Genome sequencing provides insights into the evolution of gene families encoding plant cell wall-degrading enzymes in longhorned beetles.</title>
        <authorList>
            <person name="Shin N.R."/>
            <person name="Okamura Y."/>
            <person name="Kirsch R."/>
            <person name="Pauchet Y."/>
        </authorList>
    </citation>
    <scope>NUCLEOTIDE SEQUENCE</scope>
    <source>
        <strain evidence="2">MMC_N1</strain>
    </source>
</reference>
<proteinExistence type="predicted"/>
<keyword evidence="3" id="KW-1185">Reference proteome</keyword>
<evidence type="ECO:0000313" key="2">
    <source>
        <dbReference type="EMBL" id="KAJ8965430.1"/>
    </source>
</evidence>
<evidence type="ECO:0000256" key="1">
    <source>
        <dbReference type="SAM" id="SignalP"/>
    </source>
</evidence>
<comment type="caution">
    <text evidence="2">The sequence shown here is derived from an EMBL/GenBank/DDBJ whole genome shotgun (WGS) entry which is preliminary data.</text>
</comment>
<accession>A0ABQ9ITM9</accession>
<sequence length="234" mass="27167">MIVVLLLRFFHPRTLCIVGVIEIKKKIRQLRKSLLITNENQVAVEEKDKGKKEAKGQSRNALYCQRYRNKKKMQQQQPQQQQQQQIHSFIVGSSFMTNKTRDWTVEKDKSGNDNRIASDLATVNGFVYLPIPPDLRPLNYTAERLIAPFALKFVTLPVTGDWWSNNKLIFPLNVNNMVTSLRNSSDKTCKKDDEPCDFADENEMLHTQHESEIRTFQQDTCMVSKETYLTAEQL</sequence>
<dbReference type="Proteomes" id="UP001162164">
    <property type="component" value="Unassembled WGS sequence"/>
</dbReference>
<evidence type="ECO:0000313" key="3">
    <source>
        <dbReference type="Proteomes" id="UP001162164"/>
    </source>
</evidence>
<feature type="chain" id="PRO_5046104018" evidence="1">
    <location>
        <begin position="17"/>
        <end position="234"/>
    </location>
</feature>
<feature type="signal peptide" evidence="1">
    <location>
        <begin position="1"/>
        <end position="16"/>
    </location>
</feature>
<name>A0ABQ9ITM9_9CUCU</name>
<dbReference type="EMBL" id="JAPWTJ010002611">
    <property type="protein sequence ID" value="KAJ8965430.1"/>
    <property type="molecule type" value="Genomic_DNA"/>
</dbReference>
<keyword evidence="1" id="KW-0732">Signal</keyword>
<organism evidence="2 3">
    <name type="scientific">Molorchus minor</name>
    <dbReference type="NCBI Taxonomy" id="1323400"/>
    <lineage>
        <taxon>Eukaryota</taxon>
        <taxon>Metazoa</taxon>
        <taxon>Ecdysozoa</taxon>
        <taxon>Arthropoda</taxon>
        <taxon>Hexapoda</taxon>
        <taxon>Insecta</taxon>
        <taxon>Pterygota</taxon>
        <taxon>Neoptera</taxon>
        <taxon>Endopterygota</taxon>
        <taxon>Coleoptera</taxon>
        <taxon>Polyphaga</taxon>
        <taxon>Cucujiformia</taxon>
        <taxon>Chrysomeloidea</taxon>
        <taxon>Cerambycidae</taxon>
        <taxon>Lamiinae</taxon>
        <taxon>Monochamini</taxon>
        <taxon>Molorchus</taxon>
    </lineage>
</organism>